<dbReference type="EMBL" id="MDYQ01000002">
    <property type="protein sequence ID" value="PRP89611.1"/>
    <property type="molecule type" value="Genomic_DNA"/>
</dbReference>
<dbReference type="AlphaFoldDB" id="A0A2P6P070"/>
<dbReference type="Proteomes" id="UP000241769">
    <property type="component" value="Unassembled WGS sequence"/>
</dbReference>
<gene>
    <name evidence="2" type="ORF">PROFUN_00875</name>
</gene>
<evidence type="ECO:0000313" key="3">
    <source>
        <dbReference type="Proteomes" id="UP000241769"/>
    </source>
</evidence>
<protein>
    <submittedName>
        <fullName evidence="2">Uncharacterized protein</fullName>
    </submittedName>
</protein>
<name>A0A2P6P070_9EUKA</name>
<organism evidence="2 3">
    <name type="scientific">Planoprotostelium fungivorum</name>
    <dbReference type="NCBI Taxonomy" id="1890364"/>
    <lineage>
        <taxon>Eukaryota</taxon>
        <taxon>Amoebozoa</taxon>
        <taxon>Evosea</taxon>
        <taxon>Variosea</taxon>
        <taxon>Cavosteliida</taxon>
        <taxon>Cavosteliaceae</taxon>
        <taxon>Planoprotostelium</taxon>
    </lineage>
</organism>
<proteinExistence type="predicted"/>
<comment type="caution">
    <text evidence="2">The sequence shown here is derived from an EMBL/GenBank/DDBJ whole genome shotgun (WGS) entry which is preliminary data.</text>
</comment>
<dbReference type="InParanoid" id="A0A2P6P070"/>
<evidence type="ECO:0000256" key="1">
    <source>
        <dbReference type="SAM" id="MobiDB-lite"/>
    </source>
</evidence>
<accession>A0A2P6P070</accession>
<feature type="region of interest" description="Disordered" evidence="1">
    <location>
        <begin position="105"/>
        <end position="132"/>
    </location>
</feature>
<keyword evidence="3" id="KW-1185">Reference proteome</keyword>
<reference evidence="2 3" key="1">
    <citation type="journal article" date="2018" name="Genome Biol. Evol.">
        <title>Multiple Roots of Fruiting Body Formation in Amoebozoa.</title>
        <authorList>
            <person name="Hillmann F."/>
            <person name="Forbes G."/>
            <person name="Novohradska S."/>
            <person name="Ferling I."/>
            <person name="Riege K."/>
            <person name="Groth M."/>
            <person name="Westermann M."/>
            <person name="Marz M."/>
            <person name="Spaller T."/>
            <person name="Winckler T."/>
            <person name="Schaap P."/>
            <person name="Glockner G."/>
        </authorList>
    </citation>
    <scope>NUCLEOTIDE SEQUENCE [LARGE SCALE GENOMIC DNA]</scope>
    <source>
        <strain evidence="2 3">Jena</strain>
    </source>
</reference>
<sequence>MSLISETNFYRRSRRSTLYEASSIYHTLWVPLTLSRASEEANTALYANAPLRPQICSFIRIPLSQKLAIICESPRRLYQRTPAFVYKFPNSPSLFGQSTRSGFPNVAIDRNSPADPTADTNFSELNGNTATG</sequence>
<feature type="compositionally biased region" description="Polar residues" evidence="1">
    <location>
        <begin position="118"/>
        <end position="132"/>
    </location>
</feature>
<evidence type="ECO:0000313" key="2">
    <source>
        <dbReference type="EMBL" id="PRP89611.1"/>
    </source>
</evidence>